<dbReference type="Gramene" id="rna12735">
    <property type="protein sequence ID" value="RHN76413.1"/>
    <property type="gene ID" value="gene12735"/>
</dbReference>
<reference evidence="3" key="1">
    <citation type="journal article" date="2018" name="Nat. Plants">
        <title>Whole-genome landscape of Medicago truncatula symbiotic genes.</title>
        <authorList>
            <person name="Pecrix Y."/>
            <person name="Staton S.E."/>
            <person name="Sallet E."/>
            <person name="Lelandais-Briere C."/>
            <person name="Moreau S."/>
            <person name="Carrere S."/>
            <person name="Blein T."/>
            <person name="Jardinaud M.F."/>
            <person name="Latrasse D."/>
            <person name="Zouine M."/>
            <person name="Zahm M."/>
            <person name="Kreplak J."/>
            <person name="Mayjonade B."/>
            <person name="Satge C."/>
            <person name="Perez M."/>
            <person name="Cauet S."/>
            <person name="Marande W."/>
            <person name="Chantry-Darmon C."/>
            <person name="Lopez-Roques C."/>
            <person name="Bouchez O."/>
            <person name="Berard A."/>
            <person name="Debelle F."/>
            <person name="Munos S."/>
            <person name="Bendahmane A."/>
            <person name="Berges H."/>
            <person name="Niebel A."/>
            <person name="Buitink J."/>
            <person name="Frugier F."/>
            <person name="Benhamed M."/>
            <person name="Crespi M."/>
            <person name="Gouzy J."/>
            <person name="Gamas P."/>
        </authorList>
    </citation>
    <scope>NUCLEOTIDE SEQUENCE [LARGE SCALE GENOMIC DNA]</scope>
    <source>
        <strain evidence="3">cv. Jemalong A17</strain>
    </source>
</reference>
<dbReference type="PROSITE" id="PS51419">
    <property type="entry name" value="RAB"/>
    <property type="match status" value="1"/>
</dbReference>
<keyword evidence="1" id="KW-0547">Nucleotide-binding</keyword>
<dbReference type="Proteomes" id="UP000265566">
    <property type="component" value="Chromosome 2"/>
</dbReference>
<sequence length="94" mass="10507">MYYRGAAAAIVVYDISSIDTFVRAKKWVQELQRHGSQKLVMALVANKCDLEPKREVETEVVFKSSSHPFPLFFSNKYVSVDVFGSDVNVGNCGS</sequence>
<evidence type="ECO:0000313" key="2">
    <source>
        <dbReference type="EMBL" id="RHN76413.1"/>
    </source>
</evidence>
<evidence type="ECO:0000256" key="1">
    <source>
        <dbReference type="ARBA" id="ARBA00022741"/>
    </source>
</evidence>
<comment type="caution">
    <text evidence="2">The sequence shown here is derived from an EMBL/GenBank/DDBJ whole genome shotgun (WGS) entry which is preliminary data.</text>
</comment>
<dbReference type="InterPro" id="IPR027417">
    <property type="entry name" value="P-loop_NTPase"/>
</dbReference>
<evidence type="ECO:0000313" key="3">
    <source>
        <dbReference type="Proteomes" id="UP000265566"/>
    </source>
</evidence>
<protein>
    <submittedName>
        <fullName evidence="2">Putative small GTPase superfamily, P-loop containing nucleoside triphosphate hydrolase</fullName>
    </submittedName>
</protein>
<dbReference type="Pfam" id="PF00071">
    <property type="entry name" value="Ras"/>
    <property type="match status" value="1"/>
</dbReference>
<gene>
    <name evidence="2" type="ORF">MtrunA17_Chr2g0331841</name>
</gene>
<accession>A0A396JJE8</accession>
<organism evidence="2 3">
    <name type="scientific">Medicago truncatula</name>
    <name type="common">Barrel medic</name>
    <name type="synonym">Medicago tribuloides</name>
    <dbReference type="NCBI Taxonomy" id="3880"/>
    <lineage>
        <taxon>Eukaryota</taxon>
        <taxon>Viridiplantae</taxon>
        <taxon>Streptophyta</taxon>
        <taxon>Embryophyta</taxon>
        <taxon>Tracheophyta</taxon>
        <taxon>Spermatophyta</taxon>
        <taxon>Magnoliopsida</taxon>
        <taxon>eudicotyledons</taxon>
        <taxon>Gunneridae</taxon>
        <taxon>Pentapetalae</taxon>
        <taxon>rosids</taxon>
        <taxon>fabids</taxon>
        <taxon>Fabales</taxon>
        <taxon>Fabaceae</taxon>
        <taxon>Papilionoideae</taxon>
        <taxon>50 kb inversion clade</taxon>
        <taxon>NPAAA clade</taxon>
        <taxon>Hologalegina</taxon>
        <taxon>IRL clade</taxon>
        <taxon>Trifolieae</taxon>
        <taxon>Medicago</taxon>
    </lineage>
</organism>
<dbReference type="InterPro" id="IPR001806">
    <property type="entry name" value="Small_GTPase"/>
</dbReference>
<dbReference type="GO" id="GO:0003924">
    <property type="term" value="F:GTPase activity"/>
    <property type="evidence" value="ECO:0007669"/>
    <property type="project" value="InterPro"/>
</dbReference>
<dbReference type="SMART" id="SM00175">
    <property type="entry name" value="RAB"/>
    <property type="match status" value="1"/>
</dbReference>
<name>A0A396JJE8_MEDTR</name>
<dbReference type="EMBL" id="PSQE01000002">
    <property type="protein sequence ID" value="RHN76413.1"/>
    <property type="molecule type" value="Genomic_DNA"/>
</dbReference>
<dbReference type="SUPFAM" id="SSF52540">
    <property type="entry name" value="P-loop containing nucleoside triphosphate hydrolases"/>
    <property type="match status" value="1"/>
</dbReference>
<dbReference type="Gene3D" id="3.40.50.300">
    <property type="entry name" value="P-loop containing nucleotide triphosphate hydrolases"/>
    <property type="match status" value="1"/>
</dbReference>
<dbReference type="PANTHER" id="PTHR47978">
    <property type="match status" value="1"/>
</dbReference>
<keyword evidence="2" id="KW-0378">Hydrolase</keyword>
<proteinExistence type="predicted"/>
<dbReference type="AlphaFoldDB" id="A0A396JJE8"/>
<dbReference type="GO" id="GO:0005525">
    <property type="term" value="F:GTP binding"/>
    <property type="evidence" value="ECO:0007669"/>
    <property type="project" value="InterPro"/>
</dbReference>